<dbReference type="FunCoup" id="A0A212QP96">
    <property type="interactions" value="40"/>
</dbReference>
<evidence type="ECO:0000256" key="10">
    <source>
        <dbReference type="ARBA" id="ARBA00023277"/>
    </source>
</evidence>
<dbReference type="AlphaFoldDB" id="A0A212QP96"/>
<dbReference type="EMBL" id="FYEK01000012">
    <property type="protein sequence ID" value="SNB61250.1"/>
    <property type="molecule type" value="Genomic_DNA"/>
</dbReference>
<evidence type="ECO:0000256" key="8">
    <source>
        <dbReference type="ARBA" id="ARBA00022840"/>
    </source>
</evidence>
<keyword evidence="14" id="KW-1185">Reference proteome</keyword>
<evidence type="ECO:0000313" key="13">
    <source>
        <dbReference type="EMBL" id="SNB61250.1"/>
    </source>
</evidence>
<keyword evidence="4" id="KW-0479">Metal-binding</keyword>
<dbReference type="EC" id="2.7.1.4" evidence="11"/>
<dbReference type="OrthoDB" id="9783435at2"/>
<dbReference type="Proteomes" id="UP000197025">
    <property type="component" value="Unassembled WGS sequence"/>
</dbReference>
<evidence type="ECO:0000256" key="4">
    <source>
        <dbReference type="ARBA" id="ARBA00022723"/>
    </source>
</evidence>
<keyword evidence="5" id="KW-0547">Nucleotide-binding</keyword>
<evidence type="ECO:0000256" key="5">
    <source>
        <dbReference type="ARBA" id="ARBA00022741"/>
    </source>
</evidence>
<evidence type="ECO:0000256" key="3">
    <source>
        <dbReference type="ARBA" id="ARBA00022679"/>
    </source>
</evidence>
<comment type="catalytic activity">
    <reaction evidence="12">
        <text>D-fructose + ATP = D-fructose 6-phosphate + ADP + H(+)</text>
        <dbReference type="Rhea" id="RHEA:16125"/>
        <dbReference type="ChEBI" id="CHEBI:15378"/>
        <dbReference type="ChEBI" id="CHEBI:30616"/>
        <dbReference type="ChEBI" id="CHEBI:37721"/>
        <dbReference type="ChEBI" id="CHEBI:61527"/>
        <dbReference type="ChEBI" id="CHEBI:456216"/>
        <dbReference type="EC" id="2.7.1.4"/>
    </reaction>
</comment>
<evidence type="ECO:0000313" key="14">
    <source>
        <dbReference type="Proteomes" id="UP000197025"/>
    </source>
</evidence>
<evidence type="ECO:0000256" key="2">
    <source>
        <dbReference type="ARBA" id="ARBA00006479"/>
    </source>
</evidence>
<dbReference type="Gene3D" id="3.30.420.40">
    <property type="match status" value="2"/>
</dbReference>
<dbReference type="InterPro" id="IPR051804">
    <property type="entry name" value="Carb_Metab_Reg_Kinase/Isom"/>
</dbReference>
<dbReference type="RefSeq" id="WP_088570504.1">
    <property type="nucleotide sequence ID" value="NZ_FYEK01000012.1"/>
</dbReference>
<comment type="cofactor">
    <cofactor evidence="1">
        <name>Mg(2+)</name>
        <dbReference type="ChEBI" id="CHEBI:18420"/>
    </cofactor>
</comment>
<dbReference type="InParanoid" id="A0A212QP96"/>
<keyword evidence="10" id="KW-0119">Carbohydrate metabolism</keyword>
<dbReference type="CDD" id="cd24067">
    <property type="entry name" value="ASKHA_NBD_ROK_BsFRK-like"/>
    <property type="match status" value="1"/>
</dbReference>
<comment type="similarity">
    <text evidence="2">Belongs to the ROK (NagC/XylR) family.</text>
</comment>
<dbReference type="InterPro" id="IPR000600">
    <property type="entry name" value="ROK"/>
</dbReference>
<dbReference type="InterPro" id="IPR049874">
    <property type="entry name" value="ROK_cs"/>
</dbReference>
<dbReference type="PANTHER" id="PTHR42742:SF3">
    <property type="entry name" value="FRUCTOKINASE"/>
    <property type="match status" value="1"/>
</dbReference>
<organism evidence="13 14">
    <name type="scientific">Thermoflexus hugenholtzii JAD2</name>
    <dbReference type="NCBI Taxonomy" id="877466"/>
    <lineage>
        <taxon>Bacteria</taxon>
        <taxon>Bacillati</taxon>
        <taxon>Chloroflexota</taxon>
        <taxon>Thermoflexia</taxon>
        <taxon>Thermoflexales</taxon>
        <taxon>Thermoflexaceae</taxon>
        <taxon>Thermoflexus</taxon>
    </lineage>
</organism>
<keyword evidence="9" id="KW-0460">Magnesium</keyword>
<name>A0A212QP96_9CHLR</name>
<keyword evidence="3" id="KW-0808">Transferase</keyword>
<accession>A0A212QP96</accession>
<dbReference type="InterPro" id="IPR043129">
    <property type="entry name" value="ATPase_NBD"/>
</dbReference>
<evidence type="ECO:0000256" key="7">
    <source>
        <dbReference type="ARBA" id="ARBA00022833"/>
    </source>
</evidence>
<evidence type="ECO:0000256" key="1">
    <source>
        <dbReference type="ARBA" id="ARBA00001946"/>
    </source>
</evidence>
<keyword evidence="8" id="KW-0067">ATP-binding</keyword>
<evidence type="ECO:0000256" key="6">
    <source>
        <dbReference type="ARBA" id="ARBA00022777"/>
    </source>
</evidence>
<dbReference type="GO" id="GO:0046872">
    <property type="term" value="F:metal ion binding"/>
    <property type="evidence" value="ECO:0007669"/>
    <property type="project" value="UniProtKB-KW"/>
</dbReference>
<gene>
    <name evidence="13" type="ORF">SAMN02746019_00027030</name>
</gene>
<evidence type="ECO:0000256" key="12">
    <source>
        <dbReference type="ARBA" id="ARBA00048451"/>
    </source>
</evidence>
<dbReference type="PROSITE" id="PS01125">
    <property type="entry name" value="ROK"/>
    <property type="match status" value="1"/>
</dbReference>
<dbReference type="Pfam" id="PF00480">
    <property type="entry name" value="ROK"/>
    <property type="match status" value="1"/>
</dbReference>
<dbReference type="GO" id="GO:0008865">
    <property type="term" value="F:fructokinase activity"/>
    <property type="evidence" value="ECO:0007669"/>
    <property type="project" value="UniProtKB-EC"/>
</dbReference>
<keyword evidence="7" id="KW-0862">Zinc</keyword>
<keyword evidence="6 13" id="KW-0418">Kinase</keyword>
<dbReference type="FunFam" id="3.30.420.40:FF:000153">
    <property type="entry name" value="Putative fructokinase"/>
    <property type="match status" value="1"/>
</dbReference>
<proteinExistence type="inferred from homology"/>
<dbReference type="GO" id="GO:0005524">
    <property type="term" value="F:ATP binding"/>
    <property type="evidence" value="ECO:0007669"/>
    <property type="project" value="UniProtKB-KW"/>
</dbReference>
<evidence type="ECO:0000256" key="9">
    <source>
        <dbReference type="ARBA" id="ARBA00022842"/>
    </source>
</evidence>
<protein>
    <recommendedName>
        <fullName evidence="11">fructokinase</fullName>
        <ecNumber evidence="11">2.7.1.4</ecNumber>
    </recommendedName>
</protein>
<dbReference type="PANTHER" id="PTHR42742">
    <property type="entry name" value="TRANSCRIPTIONAL REPRESSOR MPRA"/>
    <property type="match status" value="1"/>
</dbReference>
<evidence type="ECO:0000256" key="11">
    <source>
        <dbReference type="ARBA" id="ARBA00038887"/>
    </source>
</evidence>
<sequence>MSLYGAVEAGGTKFLCAVGTGPDHLEAILRIPTTTPDETLARVIAFFRPFAGALKAIGIGSFGPLDLDPTSPTFGTIPTTPKPGWSGTNLLWPFQEAFGIPIGLTTDVQAAALGEGRWGAAQGLHTFVYLTVGTGIGGGAIVHGRMLHGVWHPEMGHIRIPHDWERDPFPGVCPFHGDCLEGLASGPAMAARWGQPPEALPPDHPAWELEAEYLALGLVNILCILTPQRILLGGGVAQHPGLLPRVRERMRALLNRYLPAPALEGDLETYVMPPALGERAGLLGALALAMEMAS</sequence>
<reference evidence="14" key="1">
    <citation type="submission" date="2017-06" db="EMBL/GenBank/DDBJ databases">
        <authorList>
            <person name="Varghese N."/>
            <person name="Submissions S."/>
        </authorList>
    </citation>
    <scope>NUCLEOTIDE SEQUENCE [LARGE SCALE GENOMIC DNA]</scope>
    <source>
        <strain evidence="14">JAD2</strain>
    </source>
</reference>
<dbReference type="SUPFAM" id="SSF53067">
    <property type="entry name" value="Actin-like ATPase domain"/>
    <property type="match status" value="1"/>
</dbReference>